<reference evidence="3 4" key="1">
    <citation type="journal article" date="2016" name="Nat. Commun.">
        <title>Thousands of microbial genomes shed light on interconnected biogeochemical processes in an aquifer system.</title>
        <authorList>
            <person name="Anantharaman K."/>
            <person name="Brown C.T."/>
            <person name="Hug L.A."/>
            <person name="Sharon I."/>
            <person name="Castelle C.J."/>
            <person name="Probst A.J."/>
            <person name="Thomas B.C."/>
            <person name="Singh A."/>
            <person name="Wilkins M.J."/>
            <person name="Karaoz U."/>
            <person name="Brodie E.L."/>
            <person name="Williams K.H."/>
            <person name="Hubbard S.S."/>
            <person name="Banfield J.F."/>
        </authorList>
    </citation>
    <scope>NUCLEOTIDE SEQUENCE [LARGE SCALE GENOMIC DNA]</scope>
</reference>
<dbReference type="Gene3D" id="3.40.50.2020">
    <property type="match status" value="1"/>
</dbReference>
<organism evidence="3 4">
    <name type="scientific">Candidatus Portnoybacteria bacterium RIFCSPLOWO2_02_FULL_39_11</name>
    <dbReference type="NCBI Taxonomy" id="1802001"/>
    <lineage>
        <taxon>Bacteria</taxon>
        <taxon>Candidatus Portnoyibacteriota</taxon>
    </lineage>
</organism>
<comment type="pathway">
    <text evidence="1">Pyrimidine metabolism; UMP biosynthesis via de novo pathway.</text>
</comment>
<dbReference type="GO" id="GO:0019856">
    <property type="term" value="P:pyrimidine nucleobase biosynthetic process"/>
    <property type="evidence" value="ECO:0007669"/>
    <property type="project" value="TreeGrafter"/>
</dbReference>
<evidence type="ECO:0000313" key="3">
    <source>
        <dbReference type="EMBL" id="OGZ40715.1"/>
    </source>
</evidence>
<dbReference type="EMBL" id="MHNF01000026">
    <property type="protein sequence ID" value="OGZ40715.1"/>
    <property type="molecule type" value="Genomic_DNA"/>
</dbReference>
<keyword evidence="2" id="KW-0665">Pyrimidine biosynthesis</keyword>
<evidence type="ECO:0000256" key="2">
    <source>
        <dbReference type="ARBA" id="ARBA00022975"/>
    </source>
</evidence>
<dbReference type="InterPro" id="IPR029057">
    <property type="entry name" value="PRTase-like"/>
</dbReference>
<comment type="caution">
    <text evidence="3">The sequence shown here is derived from an EMBL/GenBank/DDBJ whole genome shotgun (WGS) entry which is preliminary data.</text>
</comment>
<accession>A0A1G2FRL3</accession>
<dbReference type="AlphaFoldDB" id="A0A1G2FRL3"/>
<dbReference type="Proteomes" id="UP000177126">
    <property type="component" value="Unassembled WGS sequence"/>
</dbReference>
<dbReference type="GO" id="GO:0006222">
    <property type="term" value="P:UMP biosynthetic process"/>
    <property type="evidence" value="ECO:0007669"/>
    <property type="project" value="TreeGrafter"/>
</dbReference>
<evidence type="ECO:0008006" key="5">
    <source>
        <dbReference type="Google" id="ProtNLM"/>
    </source>
</evidence>
<dbReference type="PANTHER" id="PTHR19278">
    <property type="entry name" value="OROTATE PHOSPHORIBOSYLTRANSFERASE"/>
    <property type="match status" value="1"/>
</dbReference>
<dbReference type="PANTHER" id="PTHR19278:SF9">
    <property type="entry name" value="URIDINE 5'-MONOPHOSPHATE SYNTHASE"/>
    <property type="match status" value="1"/>
</dbReference>
<dbReference type="CDD" id="cd06223">
    <property type="entry name" value="PRTases_typeI"/>
    <property type="match status" value="1"/>
</dbReference>
<protein>
    <recommendedName>
        <fullName evidence="5">Phosphoribosyltransferase domain-containing protein</fullName>
    </recommendedName>
</protein>
<gene>
    <name evidence="3" type="ORF">A3B04_00890</name>
</gene>
<proteinExistence type="predicted"/>
<dbReference type="InterPro" id="IPR000836">
    <property type="entry name" value="PRTase_dom"/>
</dbReference>
<dbReference type="GO" id="GO:0004588">
    <property type="term" value="F:orotate phosphoribosyltransferase activity"/>
    <property type="evidence" value="ECO:0007669"/>
    <property type="project" value="TreeGrafter"/>
</dbReference>
<name>A0A1G2FRL3_9BACT</name>
<evidence type="ECO:0000313" key="4">
    <source>
        <dbReference type="Proteomes" id="UP000177126"/>
    </source>
</evidence>
<sequence length="239" mass="27373">MLPGEIMRAPSGQAIFEEDLGLMRLMAVYGFVKWHDELIPLNSGIFTHVYVGGREDITKHPDLEWLLGEKFSERIFTLFNMSERRQVCLIGVPTAGTTIAQACVMASYHRRIKIGGRYICHQIMREIKKQHGKNLQWVDGKPDPEKQCYLIIDNTVTSGKSYLAAYEKLNEDGYPIADILGHAVVDRQQGGDKKLQEQRIRVLYLYDLIDIVHIFGVLKLWPEERVLAVKEEIANNQFA</sequence>
<dbReference type="SUPFAM" id="SSF53271">
    <property type="entry name" value="PRTase-like"/>
    <property type="match status" value="1"/>
</dbReference>
<evidence type="ECO:0000256" key="1">
    <source>
        <dbReference type="ARBA" id="ARBA00004725"/>
    </source>
</evidence>